<feature type="region of interest" description="Disordered" evidence="24">
    <location>
        <begin position="861"/>
        <end position="880"/>
    </location>
</feature>
<keyword evidence="17 23" id="KW-0407">Ion channel</keyword>
<evidence type="ECO:0000256" key="11">
    <source>
        <dbReference type="ARBA" id="ARBA00023157"/>
    </source>
</evidence>
<gene>
    <name evidence="28" type="primary">GRIA1</name>
</gene>
<keyword evidence="27" id="KW-1185">Reference proteome</keyword>
<keyword evidence="13" id="KW-0325">Glycoprotein</keyword>
<dbReference type="FunFam" id="3.40.190.10:FF:000001">
    <property type="entry name" value="Glutamate receptor ionotropic, kainate 2"/>
    <property type="match status" value="1"/>
</dbReference>
<protein>
    <recommendedName>
        <fullName evidence="23">Glutamate receptor</fullName>
    </recommendedName>
</protein>
<dbReference type="GO" id="GO:0022824">
    <property type="term" value="F:transmitter-gated monoatomic ion channel activity"/>
    <property type="evidence" value="ECO:0007669"/>
    <property type="project" value="UniProtKB-ARBA"/>
</dbReference>
<feature type="transmembrane region" description="Helical" evidence="23">
    <location>
        <begin position="808"/>
        <end position="830"/>
    </location>
</feature>
<dbReference type="Pfam" id="PF10613">
    <property type="entry name" value="Lig_chan-Glu_bd"/>
    <property type="match status" value="1"/>
</dbReference>
<keyword evidence="15 23" id="KW-1071">Ligand-gated ion channel</keyword>
<dbReference type="SUPFAM" id="SSF81324">
    <property type="entry name" value="Voltage-gated potassium channels"/>
    <property type="match status" value="1"/>
</dbReference>
<evidence type="ECO:0000256" key="10">
    <source>
        <dbReference type="ARBA" id="ARBA00023139"/>
    </source>
</evidence>
<keyword evidence="10" id="KW-0564">Palmitate</keyword>
<evidence type="ECO:0000256" key="19">
    <source>
        <dbReference type="ARBA" id="ARBA00036634"/>
    </source>
</evidence>
<feature type="binding site" evidence="20">
    <location>
        <position position="719"/>
    </location>
    <ligand>
        <name>L-glutamate</name>
        <dbReference type="ChEBI" id="CHEBI:29985"/>
    </ligand>
</feature>
<evidence type="ECO:0000256" key="9">
    <source>
        <dbReference type="ARBA" id="ARBA00023136"/>
    </source>
</evidence>
<evidence type="ECO:0000256" key="23">
    <source>
        <dbReference type="RuleBase" id="RU367118"/>
    </source>
</evidence>
<evidence type="ECO:0000256" key="15">
    <source>
        <dbReference type="ARBA" id="ARBA00023286"/>
    </source>
</evidence>
<evidence type="ECO:0000256" key="14">
    <source>
        <dbReference type="ARBA" id="ARBA00023257"/>
    </source>
</evidence>
<evidence type="ECO:0000256" key="17">
    <source>
        <dbReference type="ARBA" id="ARBA00023303"/>
    </source>
</evidence>
<dbReference type="InterPro" id="IPR019594">
    <property type="entry name" value="Glu/Gly-bd"/>
</dbReference>
<evidence type="ECO:0000256" key="6">
    <source>
        <dbReference type="ARBA" id="ARBA00022989"/>
    </source>
</evidence>
<evidence type="ECO:0000256" key="2">
    <source>
        <dbReference type="ARBA" id="ARBA00022475"/>
    </source>
</evidence>
<reference evidence="28" key="1">
    <citation type="submission" date="2025-08" db="UniProtKB">
        <authorList>
            <consortium name="RefSeq"/>
        </authorList>
    </citation>
    <scope>IDENTIFICATION</scope>
</reference>
<keyword evidence="16" id="KW-0449">Lipoprotein</keyword>
<dbReference type="InterPro" id="IPR001320">
    <property type="entry name" value="Iontro_rcpt_C"/>
</dbReference>
<evidence type="ECO:0000256" key="12">
    <source>
        <dbReference type="ARBA" id="ARBA00023170"/>
    </source>
</evidence>
<feature type="chain" id="PRO_5027134859" description="Glutamate receptor" evidence="23">
    <location>
        <begin position="19"/>
        <end position="906"/>
    </location>
</feature>
<feature type="disulfide bond" evidence="22">
    <location>
        <begin position="75"/>
        <end position="323"/>
    </location>
</feature>
<evidence type="ECO:0000256" key="7">
    <source>
        <dbReference type="ARBA" id="ARBA00023018"/>
    </source>
</evidence>
<evidence type="ECO:0000259" key="25">
    <source>
        <dbReference type="SMART" id="SM00079"/>
    </source>
</evidence>
<feature type="signal peptide" evidence="23">
    <location>
        <begin position="1"/>
        <end position="18"/>
    </location>
</feature>
<feature type="binding site" evidence="20">
    <location>
        <position position="494"/>
    </location>
    <ligand>
        <name>L-glutamate</name>
        <dbReference type="ChEBI" id="CHEBI:29985"/>
    </ligand>
</feature>
<dbReference type="SUPFAM" id="SSF53850">
    <property type="entry name" value="Periplasmic binding protein-like II"/>
    <property type="match status" value="1"/>
</dbReference>
<dbReference type="FunFam" id="3.40.50.2300:FF:000004">
    <property type="entry name" value="Glutamate receptor, ionotropic, AMPA 2"/>
    <property type="match status" value="1"/>
</dbReference>
<dbReference type="SMART" id="SM00079">
    <property type="entry name" value="PBPe"/>
    <property type="match status" value="1"/>
</dbReference>
<dbReference type="GO" id="GO:0045211">
    <property type="term" value="C:postsynaptic membrane"/>
    <property type="evidence" value="ECO:0007669"/>
    <property type="project" value="UniProtKB-SubCell"/>
</dbReference>
<comment type="function">
    <text evidence="23">Receptor for glutamate that functions as a ligand-gated ion channel in the central nervous system and plays an important role in excitatory synaptic transmission. L-glutamate acts as an excitatory neurotransmitter at many synapses in the central nervous system.</text>
</comment>
<evidence type="ECO:0000256" key="13">
    <source>
        <dbReference type="ARBA" id="ARBA00023180"/>
    </source>
</evidence>
<evidence type="ECO:0000313" key="28">
    <source>
        <dbReference type="RefSeq" id="XP_004371337.1"/>
    </source>
</evidence>
<sequence>MQHIFAFFCIGFLGTVVGANFPNNIQIGGLFPNQQSQEHAAFRFALSQLTEPPKLLPQIDIVNISDSFEMTYRFCSQFSKGVYAIFGFYERRTVNMLTSFCGALHVCFITPSFPVDTSNQFVLQLRPELQDALISIIDHYKWQKFVYIYDADRGLSVLQKVLDTAAEKNWQVTAVNILTTTEEGYRMLFQDLEKKKERLVVVDCESERLNAILGQIIKLEKNGIGYHYILANLGFMDIDLNKFKESGANVTGFQLVNYTDTIPAKIMQQWKNSDARDHTRVDWKRPKYTSALTYDGVKVMAEAFQSLRRQRIDISRRGNAGDCLANPAVPWGQGIDIQRALQQVRFEGLTGNVQFNEKGRRTNYTLHVIEMKHDGIRKIGYWNEDDKFVPAATDAQAGGDNSSVQNRTYIVTTILEDPYVMLKKNANQFEGNDRYEGYCVELAAEIAKHVGYSYRLEIVSDGKYGARDPDTKAWNGMVGELVYGRADVAVAPLTITLVREEVIDFSKPFMSLGISIMIKKPQKSKPGVFSFLDPLAYEIWMCIVFAYIGVSVVLFLVSRFSPYEWHSEEFEEGRDQTTSDQSNEFGIFNSLWFSLGAFMQQGCDISPRSLSGRIVGGVWWFFTLIIISSYTANLAAFLTVERMVSPIESAEDLAKQTEIAYGTLEAGSTKEFFRRSKIAVFEKMWTYMKSAEPSVFVRTTEEGMIRVRKSKGKYAYLLESTMNEYIEQRKPCDTMKVGGNLDSKGYGIATPKGSALRGPVNLAVLKLSEQGVLDKLKSKWWYDKGECGSKDSGSKDKTSALSLSNVAGVFYILIGGLGLAMLVALIEFCYKSRSESKRMKGFCLIPQQSINEAIRTSTLPRNSGAGASGSGSGENGRVVSHDFPKSMQSIPCMSHSSGMPLGATGL</sequence>
<keyword evidence="8 23" id="KW-0406">Ion transport</keyword>
<evidence type="ECO:0000256" key="8">
    <source>
        <dbReference type="ARBA" id="ARBA00023065"/>
    </source>
</evidence>
<feature type="binding site" evidence="20">
    <location>
        <position position="492"/>
    </location>
    <ligand>
        <name>L-glutamate</name>
        <dbReference type="ChEBI" id="CHEBI:29985"/>
    </ligand>
</feature>
<dbReference type="GO" id="GO:0007166">
    <property type="term" value="P:cell surface receptor signaling pathway"/>
    <property type="evidence" value="ECO:0007669"/>
    <property type="project" value="UniProtKB-ARBA"/>
</dbReference>
<feature type="binding site" evidence="20">
    <location>
        <position position="668"/>
    </location>
    <ligand>
        <name>L-glutamate</name>
        <dbReference type="ChEBI" id="CHEBI:29985"/>
    </ligand>
</feature>
<dbReference type="GeneID" id="101351830"/>
<dbReference type="RefSeq" id="XP_004371337.1">
    <property type="nucleotide sequence ID" value="XM_004371280.1"/>
</dbReference>
<dbReference type="SUPFAM" id="SSF53822">
    <property type="entry name" value="Periplasmic binding protein-like I"/>
    <property type="match status" value="1"/>
</dbReference>
<dbReference type="Pfam" id="PF00060">
    <property type="entry name" value="Lig_chan"/>
    <property type="match status" value="1"/>
</dbReference>
<feature type="binding site" evidence="20">
    <location>
        <position position="669"/>
    </location>
    <ligand>
        <name>L-glutamate</name>
        <dbReference type="ChEBI" id="CHEBI:29985"/>
    </ligand>
</feature>
<keyword evidence="2 23" id="KW-1003">Cell membrane</keyword>
<dbReference type="InterPro" id="IPR015683">
    <property type="entry name" value="Ionotropic_Glu_rcpt"/>
</dbReference>
<feature type="domain" description="Ionotropic glutamate receptor C-terminal" evidence="25">
    <location>
        <begin position="408"/>
        <end position="783"/>
    </location>
</feature>
<dbReference type="CDD" id="cd13729">
    <property type="entry name" value="PBP2_iGluR_AMPA_GluR1"/>
    <property type="match status" value="1"/>
</dbReference>
<evidence type="ECO:0000256" key="5">
    <source>
        <dbReference type="ARBA" id="ARBA00022729"/>
    </source>
</evidence>
<dbReference type="Pfam" id="PF01094">
    <property type="entry name" value="ANF_receptor"/>
    <property type="match status" value="1"/>
</dbReference>
<feature type="site" description="Crucial to convey clamshell closure to channel opening" evidence="21">
    <location>
        <position position="647"/>
    </location>
</feature>
<name>A0A2Y9DB67_TRIMA</name>
<dbReference type="OrthoDB" id="5984008at2759"/>
<dbReference type="PANTHER" id="PTHR18966">
    <property type="entry name" value="IONOTROPIC GLUTAMATE RECEPTOR"/>
    <property type="match status" value="1"/>
</dbReference>
<keyword evidence="5 23" id="KW-0732">Signal</keyword>
<evidence type="ECO:0000256" key="4">
    <source>
        <dbReference type="ARBA" id="ARBA00022692"/>
    </source>
</evidence>
<feature type="disulfide bond" evidence="22">
    <location>
        <begin position="732"/>
        <end position="787"/>
    </location>
</feature>
<dbReference type="InterPro" id="IPR001508">
    <property type="entry name" value="Iono_Glu_rcpt_met"/>
</dbReference>
<evidence type="ECO:0000256" key="21">
    <source>
        <dbReference type="PIRSR" id="PIRSR601508-2"/>
    </source>
</evidence>
<feature type="transmembrane region" description="Helical" evidence="23">
    <location>
        <begin position="535"/>
        <end position="557"/>
    </location>
</feature>
<proteinExistence type="inferred from homology"/>
<comment type="subcellular location">
    <subcellularLocation>
        <location evidence="18 23">Postsynaptic cell membrane</location>
        <topology evidence="18 23">Multi-pass membrane protein</topology>
    </subcellularLocation>
</comment>
<feature type="binding site" evidence="20">
    <location>
        <position position="499"/>
    </location>
    <ligand>
        <name>L-glutamate</name>
        <dbReference type="ChEBI" id="CHEBI:29985"/>
    </ligand>
</feature>
<keyword evidence="14 23" id="KW-0628">Postsynaptic cell membrane</keyword>
<evidence type="ECO:0000259" key="26">
    <source>
        <dbReference type="SMART" id="SM00918"/>
    </source>
</evidence>
<feature type="site" description="Interaction with the cone snail toxin Con-ikot-ikot" evidence="21">
    <location>
        <position position="766"/>
    </location>
</feature>
<accession>A0A2Y9DB67</accession>
<dbReference type="Proteomes" id="UP000248480">
    <property type="component" value="Unplaced"/>
</dbReference>
<keyword evidence="3" id="KW-0597">Phosphoprotein</keyword>
<feature type="domain" description="Ionotropic glutamate receptor L-glutamate and glycine-binding" evidence="26">
    <location>
        <begin position="418"/>
        <end position="483"/>
    </location>
</feature>
<dbReference type="InterPro" id="IPR028082">
    <property type="entry name" value="Peripla_BP_I"/>
</dbReference>
<comment type="catalytic activity">
    <reaction evidence="19">
        <text>Ca(2+)(in) = Ca(2+)(out)</text>
        <dbReference type="Rhea" id="RHEA:29671"/>
        <dbReference type="ChEBI" id="CHEBI:29108"/>
    </reaction>
</comment>
<dbReference type="Gene3D" id="3.40.50.2300">
    <property type="match status" value="2"/>
</dbReference>
<evidence type="ECO:0000256" key="1">
    <source>
        <dbReference type="ARBA" id="ARBA00022448"/>
    </source>
</evidence>
<feature type="transmembrane region" description="Helical" evidence="23">
    <location>
        <begin position="618"/>
        <end position="640"/>
    </location>
</feature>
<evidence type="ECO:0000256" key="16">
    <source>
        <dbReference type="ARBA" id="ARBA00023288"/>
    </source>
</evidence>
<evidence type="ECO:0000313" key="27">
    <source>
        <dbReference type="Proteomes" id="UP000248480"/>
    </source>
</evidence>
<dbReference type="PRINTS" id="PR00177">
    <property type="entry name" value="NMDARECEPTOR"/>
</dbReference>
<comment type="similarity">
    <text evidence="23">Belongs to the glutamate-gated ion channel (TC 1.A.10.1) family.</text>
</comment>
<evidence type="ECO:0000256" key="18">
    <source>
        <dbReference type="ARBA" id="ARBA00034104"/>
    </source>
</evidence>
<keyword evidence="12 23" id="KW-0675">Receptor</keyword>
<keyword evidence="6 23" id="KW-1133">Transmembrane helix</keyword>
<dbReference type="FunFam" id="1.10.287.70:FF:000067">
    <property type="entry name" value="glutamate receptor 2 isoform X1"/>
    <property type="match status" value="1"/>
</dbReference>
<evidence type="ECO:0000256" key="24">
    <source>
        <dbReference type="SAM" id="MobiDB-lite"/>
    </source>
</evidence>
<keyword evidence="4 23" id="KW-0812">Transmembrane</keyword>
<dbReference type="KEGG" id="tmu:101351830"/>
<dbReference type="FunFam" id="3.40.190.10:FF:000666">
    <property type="entry name" value="Glutamate receptor, ionotropic, AMPA 2a"/>
    <property type="match status" value="1"/>
</dbReference>
<dbReference type="CTD" id="2890"/>
<dbReference type="Gene3D" id="3.40.190.10">
    <property type="entry name" value="Periplasmic binding protein-like II"/>
    <property type="match status" value="2"/>
</dbReference>
<evidence type="ECO:0000256" key="22">
    <source>
        <dbReference type="PIRSR" id="PIRSR601508-3"/>
    </source>
</evidence>
<keyword evidence="7 23" id="KW-0770">Synapse</keyword>
<evidence type="ECO:0000256" key="3">
    <source>
        <dbReference type="ARBA" id="ARBA00022553"/>
    </source>
</evidence>
<feature type="site" description="Interaction with the cone snail toxin Con-ikot-ikot" evidence="21">
    <location>
        <position position="674"/>
    </location>
</feature>
<feature type="site" description="Interaction with the cone snail toxin Con-ikot-ikot" evidence="21">
    <location>
        <position position="467"/>
    </location>
</feature>
<keyword evidence="9 23" id="KW-0472">Membrane</keyword>
<dbReference type="AlphaFoldDB" id="A0A2Y9DB67"/>
<dbReference type="InterPro" id="IPR001828">
    <property type="entry name" value="ANF_lig-bd_rcpt"/>
</dbReference>
<keyword evidence="11 22" id="KW-1015">Disulfide bond</keyword>
<dbReference type="Gene3D" id="1.10.287.70">
    <property type="match status" value="2"/>
</dbReference>
<dbReference type="CDD" id="cd06390">
    <property type="entry name" value="PBP1_iGluR_AMPA_GluR1"/>
    <property type="match status" value="1"/>
</dbReference>
<organism evidence="27 28">
    <name type="scientific">Trichechus manatus latirostris</name>
    <name type="common">Florida manatee</name>
    <dbReference type="NCBI Taxonomy" id="127582"/>
    <lineage>
        <taxon>Eukaryota</taxon>
        <taxon>Metazoa</taxon>
        <taxon>Chordata</taxon>
        <taxon>Craniata</taxon>
        <taxon>Vertebrata</taxon>
        <taxon>Euteleostomi</taxon>
        <taxon>Mammalia</taxon>
        <taxon>Eutheria</taxon>
        <taxon>Afrotheria</taxon>
        <taxon>Sirenia</taxon>
        <taxon>Trichechidae</taxon>
        <taxon>Trichechus</taxon>
    </lineage>
</organism>
<evidence type="ECO:0000256" key="20">
    <source>
        <dbReference type="PIRSR" id="PIRSR601508-1"/>
    </source>
</evidence>
<keyword evidence="1 23" id="KW-0813">Transport</keyword>
<dbReference type="SMART" id="SM00918">
    <property type="entry name" value="Lig_chan-Glu_bd"/>
    <property type="match status" value="1"/>
</dbReference>